<comment type="catalytic activity">
    <reaction evidence="6">
        <text>L-lysyl-[protein] + 3 S-adenosyl-L-methionine = N(6),N(6),N(6)-trimethyl-L-lysyl-[protein] + 3 S-adenosyl-L-homocysteine + 3 H(+)</text>
        <dbReference type="Rhea" id="RHEA:54192"/>
        <dbReference type="Rhea" id="RHEA-COMP:9752"/>
        <dbReference type="Rhea" id="RHEA-COMP:13826"/>
        <dbReference type="ChEBI" id="CHEBI:15378"/>
        <dbReference type="ChEBI" id="CHEBI:29969"/>
        <dbReference type="ChEBI" id="CHEBI:57856"/>
        <dbReference type="ChEBI" id="CHEBI:59789"/>
        <dbReference type="ChEBI" id="CHEBI:61961"/>
    </reaction>
</comment>
<dbReference type="HOGENOM" id="CLU_049382_0_0_10"/>
<keyword evidence="5 6" id="KW-0949">S-adenosyl-L-methionine</keyword>
<dbReference type="InterPro" id="IPR050078">
    <property type="entry name" value="Ribosomal_L11_MeTrfase_PrmA"/>
</dbReference>
<sequence>MPHIGKQPYIEIAFTIEAEHHEMCIALLASEGVESFLEEDQRLLAYVPQSAWSEEKKQAITIALDNWLGQVPPMHVNVIADRNWNEEWEATLEPIEISDRLLIVQNNKQITPKEGQMVISINPKMSFGTGYHATTRLMLRQMEELALADKRIMDIGTGTGVLAIAARKMGNQYPIFAFDNNTWSVENAVENCEVNQTADIAIHLLDAEEELVSELRNGYNLILANINKNVLDRILPVLRSAAPTATVLLSGVLTYDEAWLKKLCKKLGYDIAKTLYEDEWLSALLVGK</sequence>
<dbReference type="HAMAP" id="MF_00735">
    <property type="entry name" value="Methyltr_PrmA"/>
    <property type="match status" value="1"/>
</dbReference>
<keyword evidence="3 6" id="KW-0489">Methyltransferase</keyword>
<dbReference type="InterPro" id="IPR029063">
    <property type="entry name" value="SAM-dependent_MTases_sf"/>
</dbReference>
<dbReference type="eggNOG" id="COG2264">
    <property type="taxonomic scope" value="Bacteria"/>
</dbReference>
<comment type="subcellular location">
    <subcellularLocation>
        <location evidence="6">Cytoplasm</location>
    </subcellularLocation>
</comment>
<evidence type="ECO:0000256" key="3">
    <source>
        <dbReference type="ARBA" id="ARBA00022603"/>
    </source>
</evidence>
<keyword evidence="2 6" id="KW-0963">Cytoplasm</keyword>
<evidence type="ECO:0000256" key="6">
    <source>
        <dbReference type="HAMAP-Rule" id="MF_00735"/>
    </source>
</evidence>
<organism evidence="7">
    <name type="scientific">Chlorobium chlorochromatii (strain CaD3)</name>
    <dbReference type="NCBI Taxonomy" id="340177"/>
    <lineage>
        <taxon>Bacteria</taxon>
        <taxon>Pseudomonadati</taxon>
        <taxon>Chlorobiota</taxon>
        <taxon>Chlorobiia</taxon>
        <taxon>Chlorobiales</taxon>
        <taxon>Chlorobiaceae</taxon>
        <taxon>Chlorobium/Pelodictyon group</taxon>
        <taxon>Chlorobium</taxon>
    </lineage>
</organism>
<dbReference type="STRING" id="340177.Cag_2021"/>
<keyword evidence="7" id="KW-0689">Ribosomal protein</keyword>
<feature type="binding site" evidence="6">
    <location>
        <position position="179"/>
    </location>
    <ligand>
        <name>S-adenosyl-L-methionine</name>
        <dbReference type="ChEBI" id="CHEBI:59789"/>
    </ligand>
</feature>
<dbReference type="PANTHER" id="PTHR43648:SF1">
    <property type="entry name" value="ELECTRON TRANSFER FLAVOPROTEIN BETA SUBUNIT LYSINE METHYLTRANSFERASE"/>
    <property type="match status" value="1"/>
</dbReference>
<keyword evidence="7" id="KW-0687">Ribonucleoprotein</keyword>
<accession>Q3AP06</accession>
<evidence type="ECO:0000256" key="4">
    <source>
        <dbReference type="ARBA" id="ARBA00022679"/>
    </source>
</evidence>
<protein>
    <recommendedName>
        <fullName evidence="6">Ribosomal protein L11 methyltransferase</fullName>
        <shortName evidence="6">L11 Mtase</shortName>
        <ecNumber evidence="6">2.1.1.-</ecNumber>
    </recommendedName>
</protein>
<feature type="binding site" evidence="6">
    <location>
        <position position="135"/>
    </location>
    <ligand>
        <name>S-adenosyl-L-methionine</name>
        <dbReference type="ChEBI" id="CHEBI:59789"/>
    </ligand>
</feature>
<feature type="binding site" evidence="6">
    <location>
        <position position="156"/>
    </location>
    <ligand>
        <name>S-adenosyl-L-methionine</name>
        <dbReference type="ChEBI" id="CHEBI:59789"/>
    </ligand>
</feature>
<dbReference type="GO" id="GO:0005840">
    <property type="term" value="C:ribosome"/>
    <property type="evidence" value="ECO:0007669"/>
    <property type="project" value="UniProtKB-KW"/>
</dbReference>
<comment type="function">
    <text evidence="6">Methylates ribosomal protein L11.</text>
</comment>
<dbReference type="AlphaFoldDB" id="Q3AP06"/>
<dbReference type="GO" id="GO:0032259">
    <property type="term" value="P:methylation"/>
    <property type="evidence" value="ECO:0007669"/>
    <property type="project" value="UniProtKB-KW"/>
</dbReference>
<reference evidence="7" key="1">
    <citation type="submission" date="2005-08" db="EMBL/GenBank/DDBJ databases">
        <title>Complete sequence of Chlorobium chlorochromatii CaD3.</title>
        <authorList>
            <person name="Copeland A."/>
            <person name="Lucas S."/>
            <person name="Lapidus A."/>
            <person name="Barry K."/>
            <person name="Detter J.C."/>
            <person name="Glavina T."/>
            <person name="Hammon N."/>
            <person name="Israni S."/>
            <person name="Pitluck S."/>
            <person name="Bryant D."/>
            <person name="Schmutz J."/>
            <person name="Larimer F."/>
            <person name="Land M."/>
            <person name="Kyrpides N."/>
            <person name="Ivanova N."/>
            <person name="Richardson P."/>
        </authorList>
    </citation>
    <scope>NUCLEOTIDE SEQUENCE [LARGE SCALE GENOMIC DNA]</scope>
    <source>
        <strain evidence="7">CaD3</strain>
    </source>
</reference>
<dbReference type="NCBIfam" id="NF001785">
    <property type="entry name" value="PRK00517.2-2"/>
    <property type="match status" value="1"/>
</dbReference>
<dbReference type="InterPro" id="IPR004498">
    <property type="entry name" value="Ribosomal_PrmA_MeTrfase"/>
</dbReference>
<dbReference type="Pfam" id="PF06325">
    <property type="entry name" value="PrmA"/>
    <property type="match status" value="1"/>
</dbReference>
<dbReference type="PIRSF" id="PIRSF000401">
    <property type="entry name" value="RPL11_MTase"/>
    <property type="match status" value="1"/>
</dbReference>
<gene>
    <name evidence="6" type="primary">prmA</name>
    <name evidence="7" type="ordered locus">Cag_2021</name>
</gene>
<dbReference type="GO" id="GO:0005737">
    <property type="term" value="C:cytoplasm"/>
    <property type="evidence" value="ECO:0007669"/>
    <property type="project" value="UniProtKB-SubCell"/>
</dbReference>
<keyword evidence="4 6" id="KW-0808">Transferase</keyword>
<proteinExistence type="inferred from homology"/>
<dbReference type="KEGG" id="cch:Cag_2021"/>
<dbReference type="SUPFAM" id="SSF53335">
    <property type="entry name" value="S-adenosyl-L-methionine-dependent methyltransferases"/>
    <property type="match status" value="1"/>
</dbReference>
<evidence type="ECO:0000256" key="2">
    <source>
        <dbReference type="ARBA" id="ARBA00022490"/>
    </source>
</evidence>
<dbReference type="GO" id="GO:0016279">
    <property type="term" value="F:protein-lysine N-methyltransferase activity"/>
    <property type="evidence" value="ECO:0007669"/>
    <property type="project" value="RHEA"/>
</dbReference>
<dbReference type="PANTHER" id="PTHR43648">
    <property type="entry name" value="ELECTRON TRANSFER FLAVOPROTEIN BETA SUBUNIT LYSINE METHYLTRANSFERASE"/>
    <property type="match status" value="1"/>
</dbReference>
<dbReference type="EC" id="2.1.1.-" evidence="6"/>
<evidence type="ECO:0000313" key="7">
    <source>
        <dbReference type="EMBL" id="ABB29269.1"/>
    </source>
</evidence>
<evidence type="ECO:0000256" key="1">
    <source>
        <dbReference type="ARBA" id="ARBA00009741"/>
    </source>
</evidence>
<feature type="binding site" evidence="6">
    <location>
        <position position="225"/>
    </location>
    <ligand>
        <name>S-adenosyl-L-methionine</name>
        <dbReference type="ChEBI" id="CHEBI:59789"/>
    </ligand>
</feature>
<comment type="similarity">
    <text evidence="1 6">Belongs to the methyltransferase superfamily. PrmA family.</text>
</comment>
<dbReference type="Gene3D" id="3.40.50.150">
    <property type="entry name" value="Vaccinia Virus protein VP39"/>
    <property type="match status" value="1"/>
</dbReference>
<dbReference type="OrthoDB" id="9785995at2"/>
<name>Q3AP06_CHLCH</name>
<dbReference type="EMBL" id="CP000108">
    <property type="protein sequence ID" value="ABB29269.1"/>
    <property type="molecule type" value="Genomic_DNA"/>
</dbReference>
<evidence type="ECO:0000256" key="5">
    <source>
        <dbReference type="ARBA" id="ARBA00022691"/>
    </source>
</evidence>